<name>A0A940RZ76_9RHOB</name>
<evidence type="ECO:0000256" key="3">
    <source>
        <dbReference type="ARBA" id="ARBA00022475"/>
    </source>
</evidence>
<dbReference type="Proteomes" id="UP000675940">
    <property type="component" value="Unassembled WGS sequence"/>
</dbReference>
<gene>
    <name evidence="11" type="ORF">J5474_04150</name>
</gene>
<keyword evidence="6 9" id="KW-1133">Transmembrane helix</keyword>
<comment type="subcellular location">
    <subcellularLocation>
        <location evidence="1 9">Cell inner membrane</location>
        <topology evidence="1 9">Multi-pass membrane protein</topology>
    </subcellularLocation>
</comment>
<keyword evidence="7 9" id="KW-0472">Membrane</keyword>
<dbReference type="RefSeq" id="WP_209359552.1">
    <property type="nucleotide sequence ID" value="NZ_JAGISH010000002.1"/>
</dbReference>
<evidence type="ECO:0000256" key="1">
    <source>
        <dbReference type="ARBA" id="ARBA00004429"/>
    </source>
</evidence>
<keyword evidence="4 9" id="KW-0997">Cell inner membrane</keyword>
<organism evidence="11 12">
    <name type="scientific">Sagittula salina</name>
    <dbReference type="NCBI Taxonomy" id="2820268"/>
    <lineage>
        <taxon>Bacteria</taxon>
        <taxon>Pseudomonadati</taxon>
        <taxon>Pseudomonadota</taxon>
        <taxon>Alphaproteobacteria</taxon>
        <taxon>Rhodobacterales</taxon>
        <taxon>Roseobacteraceae</taxon>
        <taxon>Sagittula</taxon>
    </lineage>
</organism>
<reference evidence="11" key="1">
    <citation type="submission" date="2021-03" db="EMBL/GenBank/DDBJ databases">
        <title>Sagittula salina sp. nov. strain M10.9X isolated from the marine waste.</title>
        <authorList>
            <person name="Satari L."/>
            <person name="Molina-Menor E."/>
            <person name="Vidal-Verdu A."/>
            <person name="Pascual J."/>
            <person name="Pereto J."/>
            <person name="Porcar M."/>
        </authorList>
    </citation>
    <scope>NUCLEOTIDE SEQUENCE</scope>
    <source>
        <strain evidence="11">M10.9X</strain>
    </source>
</reference>
<feature type="domain" description="Tripartite ATP-independent periplasmic transporters DctQ component" evidence="10">
    <location>
        <begin position="109"/>
        <end position="241"/>
    </location>
</feature>
<evidence type="ECO:0000256" key="8">
    <source>
        <dbReference type="ARBA" id="ARBA00038436"/>
    </source>
</evidence>
<comment type="function">
    <text evidence="9">Part of the tripartite ATP-independent periplasmic (TRAP) transport system.</text>
</comment>
<dbReference type="InterPro" id="IPR007387">
    <property type="entry name" value="TRAP_DctQ"/>
</dbReference>
<dbReference type="Pfam" id="PF04290">
    <property type="entry name" value="DctQ"/>
    <property type="match status" value="1"/>
</dbReference>
<dbReference type="GO" id="GO:0022857">
    <property type="term" value="F:transmembrane transporter activity"/>
    <property type="evidence" value="ECO:0007669"/>
    <property type="project" value="UniProtKB-UniRule"/>
</dbReference>
<evidence type="ECO:0000256" key="4">
    <source>
        <dbReference type="ARBA" id="ARBA00022519"/>
    </source>
</evidence>
<evidence type="ECO:0000256" key="7">
    <source>
        <dbReference type="ARBA" id="ARBA00023136"/>
    </source>
</evidence>
<keyword evidence="2 9" id="KW-0813">Transport</keyword>
<evidence type="ECO:0000259" key="10">
    <source>
        <dbReference type="Pfam" id="PF04290"/>
    </source>
</evidence>
<feature type="transmembrane region" description="Helical" evidence="9">
    <location>
        <begin position="20"/>
        <end position="38"/>
    </location>
</feature>
<evidence type="ECO:0000313" key="12">
    <source>
        <dbReference type="Proteomes" id="UP000675940"/>
    </source>
</evidence>
<feature type="transmembrane region" description="Helical" evidence="9">
    <location>
        <begin position="97"/>
        <end position="121"/>
    </location>
</feature>
<keyword evidence="3" id="KW-1003">Cell membrane</keyword>
<evidence type="ECO:0000256" key="9">
    <source>
        <dbReference type="RuleBase" id="RU369079"/>
    </source>
</evidence>
<dbReference type="AlphaFoldDB" id="A0A940RZ76"/>
<comment type="similarity">
    <text evidence="8 9">Belongs to the TRAP transporter small permease family.</text>
</comment>
<dbReference type="EMBL" id="JAGISH010000002">
    <property type="protein sequence ID" value="MBP0481683.1"/>
    <property type="molecule type" value="Genomic_DNA"/>
</dbReference>
<accession>A0A940RZ76</accession>
<dbReference type="PANTHER" id="PTHR35011">
    <property type="entry name" value="2,3-DIKETO-L-GULONATE TRAP TRANSPORTER SMALL PERMEASE PROTEIN YIAM"/>
    <property type="match status" value="1"/>
</dbReference>
<feature type="transmembrane region" description="Helical" evidence="9">
    <location>
        <begin position="220"/>
        <end position="239"/>
    </location>
</feature>
<proteinExistence type="inferred from homology"/>
<dbReference type="GO" id="GO:0005886">
    <property type="term" value="C:plasma membrane"/>
    <property type="evidence" value="ECO:0007669"/>
    <property type="project" value="UniProtKB-SubCell"/>
</dbReference>
<dbReference type="InterPro" id="IPR055348">
    <property type="entry name" value="DctQ"/>
</dbReference>
<evidence type="ECO:0000256" key="6">
    <source>
        <dbReference type="ARBA" id="ARBA00022989"/>
    </source>
</evidence>
<evidence type="ECO:0000256" key="5">
    <source>
        <dbReference type="ARBA" id="ARBA00022692"/>
    </source>
</evidence>
<evidence type="ECO:0000256" key="2">
    <source>
        <dbReference type="ARBA" id="ARBA00022448"/>
    </source>
</evidence>
<dbReference type="PANTHER" id="PTHR35011:SF4">
    <property type="entry name" value="SLL1102 PROTEIN"/>
    <property type="match status" value="1"/>
</dbReference>
<comment type="caution">
    <text evidence="9">Lacks conserved residue(s) required for the propagation of feature annotation.</text>
</comment>
<keyword evidence="12" id="KW-1185">Reference proteome</keyword>
<feature type="transmembrane region" description="Helical" evidence="9">
    <location>
        <begin position="133"/>
        <end position="151"/>
    </location>
</feature>
<keyword evidence="5 9" id="KW-0812">Transmembrane</keyword>
<feature type="transmembrane region" description="Helical" evidence="9">
    <location>
        <begin position="58"/>
        <end position="76"/>
    </location>
</feature>
<comment type="subunit">
    <text evidence="9">The complex comprises the extracytoplasmic solute receptor protein and the two transmembrane proteins.</text>
</comment>
<sequence>MNGESVWLGSLRGPIKSAMFIFMALTAAIYAWLVLAQFTTVDPIGMHEMIRPTGRPIVWALLVCLGLALLFSALWMSDIKGVIEVERSGPFDIVSLVLGRLAMLATVFIVITMSFEVVARYVFNGGTLWANELSLWIAAFVFLFAGLYAMQQRSHIRIYVIYDLMPRWMQKSADTLSVLLIWAFIFCLVWGGYADAEKRLLTLEGYGSAWDPPIPGTVKTTVLIVAILVGLQALSNLIADWNKAPEHHSADDIDEHEIENIRKTLEDK</sequence>
<evidence type="ECO:0000313" key="11">
    <source>
        <dbReference type="EMBL" id="MBP0481683.1"/>
    </source>
</evidence>
<comment type="caution">
    <text evidence="11">The sequence shown here is derived from an EMBL/GenBank/DDBJ whole genome shotgun (WGS) entry which is preliminary data.</text>
</comment>
<protein>
    <recommendedName>
        <fullName evidence="9">TRAP transporter small permease protein</fullName>
    </recommendedName>
</protein>
<feature type="transmembrane region" description="Helical" evidence="9">
    <location>
        <begin position="172"/>
        <end position="193"/>
    </location>
</feature>